<feature type="active site" description="Charge relay system" evidence="8">
    <location>
        <position position="341"/>
    </location>
</feature>
<gene>
    <name evidence="10" type="primary">Dana\GF15811</name>
    <name evidence="10" type="synonym">dana_GLEANR_16573</name>
    <name evidence="10" type="ORF">GF15811</name>
</gene>
<keyword evidence="5" id="KW-0443">Lipid metabolism</keyword>
<dbReference type="Gene3D" id="3.40.50.1820">
    <property type="entry name" value="alpha/beta hydrolase"/>
    <property type="match status" value="1"/>
</dbReference>
<accession>A0A0P8XG78</accession>
<keyword evidence="11" id="KW-1185">Reference proteome</keyword>
<keyword evidence="6" id="KW-0325">Glycoprotein</keyword>
<evidence type="ECO:0000256" key="8">
    <source>
        <dbReference type="PIRSR" id="PIRSR000862-1"/>
    </source>
</evidence>
<protein>
    <recommendedName>
        <fullName evidence="7">Lipase</fullName>
    </recommendedName>
</protein>
<dbReference type="SUPFAM" id="SSF53474">
    <property type="entry name" value="alpha/beta-Hydrolases"/>
    <property type="match status" value="1"/>
</dbReference>
<evidence type="ECO:0000256" key="1">
    <source>
        <dbReference type="ARBA" id="ARBA00010701"/>
    </source>
</evidence>
<organism evidence="10 11">
    <name type="scientific">Drosophila ananassae</name>
    <name type="common">Fruit fly</name>
    <dbReference type="NCBI Taxonomy" id="7217"/>
    <lineage>
        <taxon>Eukaryota</taxon>
        <taxon>Metazoa</taxon>
        <taxon>Ecdysozoa</taxon>
        <taxon>Arthropoda</taxon>
        <taxon>Hexapoda</taxon>
        <taxon>Insecta</taxon>
        <taxon>Pterygota</taxon>
        <taxon>Neoptera</taxon>
        <taxon>Endopterygota</taxon>
        <taxon>Diptera</taxon>
        <taxon>Brachycera</taxon>
        <taxon>Muscomorpha</taxon>
        <taxon>Ephydroidea</taxon>
        <taxon>Drosophilidae</taxon>
        <taxon>Drosophila</taxon>
        <taxon>Sophophora</taxon>
    </lineage>
</organism>
<reference evidence="10 11" key="1">
    <citation type="journal article" date="2007" name="Nature">
        <title>Evolution of genes and genomes on the Drosophila phylogeny.</title>
        <authorList>
            <consortium name="Drosophila 12 Genomes Consortium"/>
            <person name="Clark A.G."/>
            <person name="Eisen M.B."/>
            <person name="Smith D.R."/>
            <person name="Bergman C.M."/>
            <person name="Oliver B."/>
            <person name="Markow T.A."/>
            <person name="Kaufman T.C."/>
            <person name="Kellis M."/>
            <person name="Gelbart W."/>
            <person name="Iyer V.N."/>
            <person name="Pollard D.A."/>
            <person name="Sackton T.B."/>
            <person name="Larracuente A.M."/>
            <person name="Singh N.D."/>
            <person name="Abad J.P."/>
            <person name="Abt D.N."/>
            <person name="Adryan B."/>
            <person name="Aguade M."/>
            <person name="Akashi H."/>
            <person name="Anderson W.W."/>
            <person name="Aquadro C.F."/>
            <person name="Ardell D.H."/>
            <person name="Arguello R."/>
            <person name="Artieri C.G."/>
            <person name="Barbash D.A."/>
            <person name="Barker D."/>
            <person name="Barsanti P."/>
            <person name="Batterham P."/>
            <person name="Batzoglou S."/>
            <person name="Begun D."/>
            <person name="Bhutkar A."/>
            <person name="Blanco E."/>
            <person name="Bosak S.A."/>
            <person name="Bradley R.K."/>
            <person name="Brand A.D."/>
            <person name="Brent M.R."/>
            <person name="Brooks A.N."/>
            <person name="Brown R.H."/>
            <person name="Butlin R.K."/>
            <person name="Caggese C."/>
            <person name="Calvi B.R."/>
            <person name="Bernardo de Carvalho A."/>
            <person name="Caspi A."/>
            <person name="Castrezana S."/>
            <person name="Celniker S.E."/>
            <person name="Chang J.L."/>
            <person name="Chapple C."/>
            <person name="Chatterji S."/>
            <person name="Chinwalla A."/>
            <person name="Civetta A."/>
            <person name="Clifton S.W."/>
            <person name="Comeron J.M."/>
            <person name="Costello J.C."/>
            <person name="Coyne J.A."/>
            <person name="Daub J."/>
            <person name="David R.G."/>
            <person name="Delcher A.L."/>
            <person name="Delehaunty K."/>
            <person name="Do C.B."/>
            <person name="Ebling H."/>
            <person name="Edwards K."/>
            <person name="Eickbush T."/>
            <person name="Evans J.D."/>
            <person name="Filipski A."/>
            <person name="Findeiss S."/>
            <person name="Freyhult E."/>
            <person name="Fulton L."/>
            <person name="Fulton R."/>
            <person name="Garcia A.C."/>
            <person name="Gardiner A."/>
            <person name="Garfield D.A."/>
            <person name="Garvin B.E."/>
            <person name="Gibson G."/>
            <person name="Gilbert D."/>
            <person name="Gnerre S."/>
            <person name="Godfrey J."/>
            <person name="Good R."/>
            <person name="Gotea V."/>
            <person name="Gravely B."/>
            <person name="Greenberg A.J."/>
            <person name="Griffiths-Jones S."/>
            <person name="Gross S."/>
            <person name="Guigo R."/>
            <person name="Gustafson E.A."/>
            <person name="Haerty W."/>
            <person name="Hahn M.W."/>
            <person name="Halligan D.L."/>
            <person name="Halpern A.L."/>
            <person name="Halter G.M."/>
            <person name="Han M.V."/>
            <person name="Heger A."/>
            <person name="Hillier L."/>
            <person name="Hinrichs A.S."/>
            <person name="Holmes I."/>
            <person name="Hoskins R.A."/>
            <person name="Hubisz M.J."/>
            <person name="Hultmark D."/>
            <person name="Huntley M.A."/>
            <person name="Jaffe D.B."/>
            <person name="Jagadeeshan S."/>
            <person name="Jeck W.R."/>
            <person name="Johnson J."/>
            <person name="Jones C.D."/>
            <person name="Jordan W.C."/>
            <person name="Karpen G.H."/>
            <person name="Kataoka E."/>
            <person name="Keightley P.D."/>
            <person name="Kheradpour P."/>
            <person name="Kirkness E.F."/>
            <person name="Koerich L.B."/>
            <person name="Kristiansen K."/>
            <person name="Kudrna D."/>
            <person name="Kulathinal R.J."/>
            <person name="Kumar S."/>
            <person name="Kwok R."/>
            <person name="Lander E."/>
            <person name="Langley C.H."/>
            <person name="Lapoint R."/>
            <person name="Lazzaro B.P."/>
            <person name="Lee S.J."/>
            <person name="Levesque L."/>
            <person name="Li R."/>
            <person name="Lin C.F."/>
            <person name="Lin M.F."/>
            <person name="Lindblad-Toh K."/>
            <person name="Llopart A."/>
            <person name="Long M."/>
            <person name="Low L."/>
            <person name="Lozovsky E."/>
            <person name="Lu J."/>
            <person name="Luo M."/>
            <person name="Machado C.A."/>
            <person name="Makalowski W."/>
            <person name="Marzo M."/>
            <person name="Matsuda M."/>
            <person name="Matzkin L."/>
            <person name="McAllister B."/>
            <person name="McBride C.S."/>
            <person name="McKernan B."/>
            <person name="McKernan K."/>
            <person name="Mendez-Lago M."/>
            <person name="Minx P."/>
            <person name="Mollenhauer M.U."/>
            <person name="Montooth K."/>
            <person name="Mount S.M."/>
            <person name="Mu X."/>
            <person name="Myers E."/>
            <person name="Negre B."/>
            <person name="Newfeld S."/>
            <person name="Nielsen R."/>
            <person name="Noor M.A."/>
            <person name="O'Grady P."/>
            <person name="Pachter L."/>
            <person name="Papaceit M."/>
            <person name="Parisi M.J."/>
            <person name="Parisi M."/>
            <person name="Parts L."/>
            <person name="Pedersen J.S."/>
            <person name="Pesole G."/>
            <person name="Phillippy A.M."/>
            <person name="Ponting C.P."/>
            <person name="Pop M."/>
            <person name="Porcelli D."/>
            <person name="Powell J.R."/>
            <person name="Prohaska S."/>
            <person name="Pruitt K."/>
            <person name="Puig M."/>
            <person name="Quesneville H."/>
            <person name="Ram K.R."/>
            <person name="Rand D."/>
            <person name="Rasmussen M.D."/>
            <person name="Reed L.K."/>
            <person name="Reenan R."/>
            <person name="Reily A."/>
            <person name="Remington K.A."/>
            <person name="Rieger T.T."/>
            <person name="Ritchie M.G."/>
            <person name="Robin C."/>
            <person name="Rogers Y.H."/>
            <person name="Rohde C."/>
            <person name="Rozas J."/>
            <person name="Rubenfield M.J."/>
            <person name="Ruiz A."/>
            <person name="Russo S."/>
            <person name="Salzberg S.L."/>
            <person name="Sanchez-Gracia A."/>
            <person name="Saranga D.J."/>
            <person name="Sato H."/>
            <person name="Schaeffer S.W."/>
            <person name="Schatz M.C."/>
            <person name="Schlenke T."/>
            <person name="Schwartz R."/>
            <person name="Segarra C."/>
            <person name="Singh R.S."/>
            <person name="Sirot L."/>
            <person name="Sirota M."/>
            <person name="Sisneros N.B."/>
            <person name="Smith C.D."/>
            <person name="Smith T.F."/>
            <person name="Spieth J."/>
            <person name="Stage D.E."/>
            <person name="Stark A."/>
            <person name="Stephan W."/>
            <person name="Strausberg R.L."/>
            <person name="Strempel S."/>
            <person name="Sturgill D."/>
            <person name="Sutton G."/>
            <person name="Sutton G.G."/>
            <person name="Tao W."/>
            <person name="Teichmann S."/>
            <person name="Tobari Y.N."/>
            <person name="Tomimura Y."/>
            <person name="Tsolas J.M."/>
            <person name="Valente V.L."/>
            <person name="Venter E."/>
            <person name="Venter J.C."/>
            <person name="Vicario S."/>
            <person name="Vieira F.G."/>
            <person name="Vilella A.J."/>
            <person name="Villasante A."/>
            <person name="Walenz B."/>
            <person name="Wang J."/>
            <person name="Wasserman M."/>
            <person name="Watts T."/>
            <person name="Wilson D."/>
            <person name="Wilson R.K."/>
            <person name="Wing R.A."/>
            <person name="Wolfner M.F."/>
            <person name="Wong A."/>
            <person name="Wong G.K."/>
            <person name="Wu C.I."/>
            <person name="Wu G."/>
            <person name="Yamamoto D."/>
            <person name="Yang H.P."/>
            <person name="Yang S.P."/>
            <person name="Yorke J.A."/>
            <person name="Yoshida K."/>
            <person name="Zdobnov E."/>
            <person name="Zhang P."/>
            <person name="Zhang Y."/>
            <person name="Zimin A.V."/>
            <person name="Baldwin J."/>
            <person name="Abdouelleil A."/>
            <person name="Abdulkadir J."/>
            <person name="Abebe A."/>
            <person name="Abera B."/>
            <person name="Abreu J."/>
            <person name="Acer S.C."/>
            <person name="Aftuck L."/>
            <person name="Alexander A."/>
            <person name="An P."/>
            <person name="Anderson E."/>
            <person name="Anderson S."/>
            <person name="Arachi H."/>
            <person name="Azer M."/>
            <person name="Bachantsang P."/>
            <person name="Barry A."/>
            <person name="Bayul T."/>
            <person name="Berlin A."/>
            <person name="Bessette D."/>
            <person name="Bloom T."/>
            <person name="Blye J."/>
            <person name="Boguslavskiy L."/>
            <person name="Bonnet C."/>
            <person name="Boukhgalter B."/>
            <person name="Bourzgui I."/>
            <person name="Brown A."/>
            <person name="Cahill P."/>
            <person name="Channer S."/>
            <person name="Cheshatsang Y."/>
            <person name="Chuda L."/>
            <person name="Citroen M."/>
            <person name="Collymore A."/>
            <person name="Cooke P."/>
            <person name="Costello M."/>
            <person name="D'Aco K."/>
            <person name="Daza R."/>
            <person name="De Haan G."/>
            <person name="DeGray S."/>
            <person name="DeMaso C."/>
            <person name="Dhargay N."/>
            <person name="Dooley K."/>
            <person name="Dooley E."/>
            <person name="Doricent M."/>
            <person name="Dorje P."/>
            <person name="Dorjee K."/>
            <person name="Dupes A."/>
            <person name="Elong R."/>
            <person name="Falk J."/>
            <person name="Farina A."/>
            <person name="Faro S."/>
            <person name="Ferguson D."/>
            <person name="Fisher S."/>
            <person name="Foley C.D."/>
            <person name="Franke A."/>
            <person name="Friedrich D."/>
            <person name="Gadbois L."/>
            <person name="Gearin G."/>
            <person name="Gearin C.R."/>
            <person name="Giannoukos G."/>
            <person name="Goode T."/>
            <person name="Graham J."/>
            <person name="Grandbois E."/>
            <person name="Grewal S."/>
            <person name="Gyaltsen K."/>
            <person name="Hafez N."/>
            <person name="Hagos B."/>
            <person name="Hall J."/>
            <person name="Henson C."/>
            <person name="Hollinger A."/>
            <person name="Honan T."/>
            <person name="Huard M.D."/>
            <person name="Hughes L."/>
            <person name="Hurhula B."/>
            <person name="Husby M.E."/>
            <person name="Kamat A."/>
            <person name="Kanga B."/>
            <person name="Kashin S."/>
            <person name="Khazanovich D."/>
            <person name="Kisner P."/>
            <person name="Lance K."/>
            <person name="Lara M."/>
            <person name="Lee W."/>
            <person name="Lennon N."/>
            <person name="Letendre F."/>
            <person name="LeVine R."/>
            <person name="Lipovsky A."/>
            <person name="Liu X."/>
            <person name="Liu J."/>
            <person name="Liu S."/>
            <person name="Lokyitsang T."/>
            <person name="Lokyitsang Y."/>
            <person name="Lubonja R."/>
            <person name="Lui A."/>
            <person name="MacDonald P."/>
            <person name="Magnisalis V."/>
            <person name="Maru K."/>
            <person name="Matthews C."/>
            <person name="McCusker W."/>
            <person name="McDonough S."/>
            <person name="Mehta T."/>
            <person name="Meldrim J."/>
            <person name="Meneus L."/>
            <person name="Mihai O."/>
            <person name="Mihalev A."/>
            <person name="Mihova T."/>
            <person name="Mittelman R."/>
            <person name="Mlenga V."/>
            <person name="Montmayeur A."/>
            <person name="Mulrain L."/>
            <person name="Navidi A."/>
            <person name="Naylor J."/>
            <person name="Negash T."/>
            <person name="Nguyen T."/>
            <person name="Nguyen N."/>
            <person name="Nicol R."/>
            <person name="Norbu C."/>
            <person name="Norbu N."/>
            <person name="Novod N."/>
            <person name="O'Neill B."/>
            <person name="Osman S."/>
            <person name="Markiewicz E."/>
            <person name="Oyono O.L."/>
            <person name="Patti C."/>
            <person name="Phunkhang P."/>
            <person name="Pierre F."/>
            <person name="Priest M."/>
            <person name="Raghuraman S."/>
            <person name="Rege F."/>
            <person name="Reyes R."/>
            <person name="Rise C."/>
            <person name="Rogov P."/>
            <person name="Ross K."/>
            <person name="Ryan E."/>
            <person name="Settipalli S."/>
            <person name="Shea T."/>
            <person name="Sherpa N."/>
            <person name="Shi L."/>
            <person name="Shih D."/>
            <person name="Sparrow T."/>
            <person name="Spaulding J."/>
            <person name="Stalker J."/>
            <person name="Stange-Thomann N."/>
            <person name="Stavropoulos S."/>
            <person name="Stone C."/>
            <person name="Strader C."/>
            <person name="Tesfaye S."/>
            <person name="Thomson T."/>
            <person name="Thoulutsang Y."/>
            <person name="Thoulutsang D."/>
            <person name="Topham K."/>
            <person name="Topping I."/>
            <person name="Tsamla T."/>
            <person name="Vassiliev H."/>
            <person name="Vo A."/>
            <person name="Wangchuk T."/>
            <person name="Wangdi T."/>
            <person name="Weiand M."/>
            <person name="Wilkinson J."/>
            <person name="Wilson A."/>
            <person name="Yadav S."/>
            <person name="Young G."/>
            <person name="Yu Q."/>
            <person name="Zembek L."/>
            <person name="Zhong D."/>
            <person name="Zimmer A."/>
            <person name="Zwirko Z."/>
            <person name="Jaffe D.B."/>
            <person name="Alvarez P."/>
            <person name="Brockman W."/>
            <person name="Butler J."/>
            <person name="Chin C."/>
            <person name="Gnerre S."/>
            <person name="Grabherr M."/>
            <person name="Kleber M."/>
            <person name="Mauceli E."/>
            <person name="MacCallum I."/>
        </authorList>
    </citation>
    <scope>NUCLEOTIDE SEQUENCE [LARGE SCALE GENOMIC DNA]</scope>
    <source>
        <strain evidence="11">Tucson 14024-0371.13</strain>
    </source>
</reference>
<dbReference type="STRING" id="7217.A0A0P8XG78"/>
<evidence type="ECO:0000256" key="2">
    <source>
        <dbReference type="ARBA" id="ARBA00022729"/>
    </source>
</evidence>
<dbReference type="InParanoid" id="A0A0P8XG78"/>
<evidence type="ECO:0000256" key="3">
    <source>
        <dbReference type="ARBA" id="ARBA00022801"/>
    </source>
</evidence>
<dbReference type="SMR" id="A0A0P8XG78"/>
<dbReference type="Pfam" id="PF00561">
    <property type="entry name" value="Abhydrolase_1"/>
    <property type="match status" value="1"/>
</dbReference>
<feature type="active site" description="Nucleophile" evidence="8">
    <location>
        <position position="136"/>
    </location>
</feature>
<evidence type="ECO:0000256" key="7">
    <source>
        <dbReference type="PIRNR" id="PIRNR000862"/>
    </source>
</evidence>
<dbReference type="InterPro" id="IPR029058">
    <property type="entry name" value="AB_hydrolase_fold"/>
</dbReference>
<dbReference type="InterPro" id="IPR025483">
    <property type="entry name" value="Lipase_euk"/>
</dbReference>
<dbReference type="EMBL" id="CH902620">
    <property type="protein sequence ID" value="KPU73923.1"/>
    <property type="molecule type" value="Genomic_DNA"/>
</dbReference>
<keyword evidence="3 7" id="KW-0378">Hydrolase</keyword>
<dbReference type="InterPro" id="IPR000073">
    <property type="entry name" value="AB_hydrolase_1"/>
</dbReference>
<evidence type="ECO:0000256" key="5">
    <source>
        <dbReference type="ARBA" id="ARBA00023098"/>
    </source>
</evidence>
<keyword evidence="2" id="KW-0732">Signal</keyword>
<feature type="active site" description="Charge relay system" evidence="8">
    <location>
        <position position="310"/>
    </location>
</feature>
<dbReference type="PIRSF" id="PIRSF000862">
    <property type="entry name" value="Steryl_ester_lip"/>
    <property type="match status" value="1"/>
</dbReference>
<keyword evidence="4 7" id="KW-0442">Lipid degradation</keyword>
<evidence type="ECO:0000313" key="11">
    <source>
        <dbReference type="Proteomes" id="UP000007801"/>
    </source>
</evidence>
<feature type="domain" description="AB hydrolase-1" evidence="9">
    <location>
        <begin position="43"/>
        <end position="343"/>
    </location>
</feature>
<dbReference type="AlphaFoldDB" id="A0A0P8XG78"/>
<dbReference type="PANTHER" id="PTHR11005">
    <property type="entry name" value="LYSOSOMAL ACID LIPASE-RELATED"/>
    <property type="match status" value="1"/>
</dbReference>
<dbReference type="GO" id="GO:0016788">
    <property type="term" value="F:hydrolase activity, acting on ester bonds"/>
    <property type="evidence" value="ECO:0007669"/>
    <property type="project" value="InterPro"/>
</dbReference>
<sequence length="367" mass="41435">MAAKLTTVDLIHKNGYPVETHVVQTSDGYILGLHRIPRPGAQPIVLVHGLMSSSAVWVEMGPSDGLAYILYRKGYDVWMLNTRGNIYSREHSRGRLSDKEYWDFSFHEIGIYDIPAAIDYILFATDKPKVQYIGHSQGCTAFFVMGSEKPEYMSKVTLMQALSPTVYNEGNRSPVLKHLGLLKGGFSMLLNLFGGYSISRTTQLIKQFHKYICTATRITSKICAIFDYVVCGFNWKSFNETLSPIVEGHSSQGTAAKQLIHYGQLQGTINFQRYDYGFLINRVRYHDRYPPQYNLSAVNCKVALHHGDGDWLGSGSDVQRLQQILPNVIQSRKVPFDAFAHFDFTLAMNVRPLVYDSVVNTCSNQGY</sequence>
<dbReference type="Proteomes" id="UP000007801">
    <property type="component" value="Unassembled WGS sequence"/>
</dbReference>
<proteinExistence type="inferred from homology"/>
<evidence type="ECO:0000259" key="9">
    <source>
        <dbReference type="Pfam" id="PF00561"/>
    </source>
</evidence>
<name>A0A0P8XG78_DROAN</name>
<dbReference type="GO" id="GO:0016042">
    <property type="term" value="P:lipid catabolic process"/>
    <property type="evidence" value="ECO:0007669"/>
    <property type="project" value="UniProtKB-KW"/>
</dbReference>
<evidence type="ECO:0000256" key="4">
    <source>
        <dbReference type="ARBA" id="ARBA00022963"/>
    </source>
</evidence>
<evidence type="ECO:0000256" key="6">
    <source>
        <dbReference type="ARBA" id="ARBA00023180"/>
    </source>
</evidence>
<evidence type="ECO:0000313" key="10">
    <source>
        <dbReference type="EMBL" id="KPU73923.1"/>
    </source>
</evidence>
<dbReference type="OrthoDB" id="9974421at2759"/>
<dbReference type="FunFam" id="3.40.50.1820:FF:000057">
    <property type="entry name" value="Lipase"/>
    <property type="match status" value="1"/>
</dbReference>
<comment type="similarity">
    <text evidence="1 7">Belongs to the AB hydrolase superfamily. Lipase family.</text>
</comment>